<feature type="compositionally biased region" description="Polar residues" evidence="1">
    <location>
        <begin position="72"/>
        <end position="86"/>
    </location>
</feature>
<dbReference type="SUPFAM" id="SSF54695">
    <property type="entry name" value="POZ domain"/>
    <property type="match status" value="1"/>
</dbReference>
<dbReference type="AlphaFoldDB" id="A0A816E0U1"/>
<dbReference type="GO" id="GO:0051260">
    <property type="term" value="P:protein homooligomerization"/>
    <property type="evidence" value="ECO:0007669"/>
    <property type="project" value="InterPro"/>
</dbReference>
<reference evidence="3" key="1">
    <citation type="submission" date="2021-02" db="EMBL/GenBank/DDBJ databases">
        <authorList>
            <person name="Nowell W R."/>
        </authorList>
    </citation>
    <scope>NUCLEOTIDE SEQUENCE</scope>
</reference>
<evidence type="ECO:0000313" key="3">
    <source>
        <dbReference type="EMBL" id="CAF1644373.1"/>
    </source>
</evidence>
<dbReference type="Gene3D" id="3.30.710.10">
    <property type="entry name" value="Potassium Channel Kv1.1, Chain A"/>
    <property type="match status" value="1"/>
</dbReference>
<accession>A0A816E0U1</accession>
<sequence>MDYEQLGNGELYKTPLISDAAPSLSSTTPIGHVISNPIDECQISPFFSTSTRDSGCYSSTPAEEWHLMQQHLPVTNHHQNKQQEQSKLLPHSTHPTSSRRYSTESEPFDKVVINVSGLRFEVRASTLHRFPNTLLGDKQRR</sequence>
<organism evidence="3 4">
    <name type="scientific">Adineta ricciae</name>
    <name type="common">Rotifer</name>
    <dbReference type="NCBI Taxonomy" id="249248"/>
    <lineage>
        <taxon>Eukaryota</taxon>
        <taxon>Metazoa</taxon>
        <taxon>Spiralia</taxon>
        <taxon>Gnathifera</taxon>
        <taxon>Rotifera</taxon>
        <taxon>Eurotatoria</taxon>
        <taxon>Bdelloidea</taxon>
        <taxon>Adinetida</taxon>
        <taxon>Adinetidae</taxon>
        <taxon>Adineta</taxon>
    </lineage>
</organism>
<dbReference type="InterPro" id="IPR003131">
    <property type="entry name" value="T1-type_BTB"/>
</dbReference>
<dbReference type="InterPro" id="IPR011333">
    <property type="entry name" value="SKP1/BTB/POZ_sf"/>
</dbReference>
<feature type="non-terminal residue" evidence="3">
    <location>
        <position position="141"/>
    </location>
</feature>
<feature type="domain" description="Potassium channel tetramerisation-type BTB" evidence="2">
    <location>
        <begin position="111"/>
        <end position="139"/>
    </location>
</feature>
<proteinExistence type="predicted"/>
<dbReference type="Proteomes" id="UP000663828">
    <property type="component" value="Unassembled WGS sequence"/>
</dbReference>
<comment type="caution">
    <text evidence="3">The sequence shown here is derived from an EMBL/GenBank/DDBJ whole genome shotgun (WGS) entry which is preliminary data.</text>
</comment>
<keyword evidence="4" id="KW-1185">Reference proteome</keyword>
<evidence type="ECO:0000313" key="4">
    <source>
        <dbReference type="Proteomes" id="UP000663828"/>
    </source>
</evidence>
<dbReference type="Pfam" id="PF02214">
    <property type="entry name" value="BTB_2"/>
    <property type="match status" value="1"/>
</dbReference>
<evidence type="ECO:0000259" key="2">
    <source>
        <dbReference type="Pfam" id="PF02214"/>
    </source>
</evidence>
<protein>
    <recommendedName>
        <fullName evidence="2">Potassium channel tetramerisation-type BTB domain-containing protein</fullName>
    </recommendedName>
</protein>
<name>A0A816E0U1_ADIRI</name>
<gene>
    <name evidence="3" type="ORF">XAT740_LOCUS53878</name>
</gene>
<dbReference type="EMBL" id="CAJNOR010009416">
    <property type="protein sequence ID" value="CAF1644373.1"/>
    <property type="molecule type" value="Genomic_DNA"/>
</dbReference>
<feature type="region of interest" description="Disordered" evidence="1">
    <location>
        <begin position="71"/>
        <end position="106"/>
    </location>
</feature>
<evidence type="ECO:0000256" key="1">
    <source>
        <dbReference type="SAM" id="MobiDB-lite"/>
    </source>
</evidence>